<name>A0ABQ4IMP5_9ACTN</name>
<keyword evidence="1" id="KW-0812">Transmembrane</keyword>
<dbReference type="EMBL" id="BOPA01000068">
    <property type="protein sequence ID" value="GIJ19184.1"/>
    <property type="molecule type" value="Genomic_DNA"/>
</dbReference>
<comment type="caution">
    <text evidence="2">The sequence shown here is derived from an EMBL/GenBank/DDBJ whole genome shotgun (WGS) entry which is preliminary data.</text>
</comment>
<evidence type="ECO:0000313" key="3">
    <source>
        <dbReference type="Proteomes" id="UP000647860"/>
    </source>
</evidence>
<sequence length="475" mass="51256">MAAMADRELWRDLFCLDGHLPRGSALAPHQVTAALRNTADRLSQNRPALLAVLLAPGLLPQRIVTLLDEPTISSTQVWMWTCWIGEAAWLAVADTAPEDAESLRPVAARLRFLTLSEAFRGDPGDSAGLWRDGSGDPAVDLGMVFGSDAADLVVQRCRRARWEWHRCLDAYQSHVLLAAATPAEIECEIDALVFRYQGRQATRPRRTATGLPLVTRWSVIDDAREPLTADDQALLDNVLDRHLLPRMRLGRVVRAAAYPAGDPGRCRPAVTRAARWSRRWAGVLPLLGAAGALVLAGCGQFHAAAITAAASYTTLGALVVVFGRIWATAWLLRLPAAGTVGLFALLTLHFDWWRNPAGSWWAPAALTTASIGYLVGEARNHGVAAVTSIGRALAVAGVGAAHAFLVAVIGLVAVAPALVESGRELRESWQHWPASTGLAILGLGTAWCLAVGVFAQILWDDRPITAPLAHLRWHR</sequence>
<feature type="transmembrane region" description="Helical" evidence="1">
    <location>
        <begin position="303"/>
        <end position="323"/>
    </location>
</feature>
<organism evidence="2 3">
    <name type="scientific">Micromonospora gifhornensis</name>
    <dbReference type="NCBI Taxonomy" id="84594"/>
    <lineage>
        <taxon>Bacteria</taxon>
        <taxon>Bacillati</taxon>
        <taxon>Actinomycetota</taxon>
        <taxon>Actinomycetes</taxon>
        <taxon>Micromonosporales</taxon>
        <taxon>Micromonosporaceae</taxon>
        <taxon>Micromonospora</taxon>
    </lineage>
</organism>
<keyword evidence="1" id="KW-0472">Membrane</keyword>
<evidence type="ECO:0000256" key="1">
    <source>
        <dbReference type="SAM" id="Phobius"/>
    </source>
</evidence>
<feature type="transmembrane region" description="Helical" evidence="1">
    <location>
        <begin position="392"/>
        <end position="418"/>
    </location>
</feature>
<evidence type="ECO:0000313" key="2">
    <source>
        <dbReference type="EMBL" id="GIJ19184.1"/>
    </source>
</evidence>
<feature type="transmembrane region" description="Helical" evidence="1">
    <location>
        <begin position="330"/>
        <end position="348"/>
    </location>
</feature>
<gene>
    <name evidence="2" type="ORF">Vgi01_58680</name>
</gene>
<keyword evidence="3" id="KW-1185">Reference proteome</keyword>
<dbReference type="Proteomes" id="UP000647860">
    <property type="component" value="Unassembled WGS sequence"/>
</dbReference>
<proteinExistence type="predicted"/>
<feature type="transmembrane region" description="Helical" evidence="1">
    <location>
        <begin position="360"/>
        <end position="380"/>
    </location>
</feature>
<keyword evidence="1" id="KW-1133">Transmembrane helix</keyword>
<accession>A0ABQ4IMP5</accession>
<feature type="transmembrane region" description="Helical" evidence="1">
    <location>
        <begin position="438"/>
        <end position="459"/>
    </location>
</feature>
<reference evidence="2 3" key="1">
    <citation type="submission" date="2021-01" db="EMBL/GenBank/DDBJ databases">
        <title>Whole genome shotgun sequence of Verrucosispora gifhornensis NBRC 16317.</title>
        <authorList>
            <person name="Komaki H."/>
            <person name="Tamura T."/>
        </authorList>
    </citation>
    <scope>NUCLEOTIDE SEQUENCE [LARGE SCALE GENOMIC DNA]</scope>
    <source>
        <strain evidence="2 3">NBRC 16317</strain>
    </source>
</reference>
<feature type="transmembrane region" description="Helical" evidence="1">
    <location>
        <begin position="280"/>
        <end position="297"/>
    </location>
</feature>
<protein>
    <submittedName>
        <fullName evidence="2">Uncharacterized protein</fullName>
    </submittedName>
</protein>